<dbReference type="GO" id="GO:0000166">
    <property type="term" value="F:nucleotide binding"/>
    <property type="evidence" value="ECO:0007669"/>
    <property type="project" value="InterPro"/>
</dbReference>
<dbReference type="GO" id="GO:0016491">
    <property type="term" value="F:oxidoreductase activity"/>
    <property type="evidence" value="ECO:0007669"/>
    <property type="project" value="UniProtKB-KW"/>
</dbReference>
<dbReference type="PANTHER" id="PTHR43818">
    <property type="entry name" value="BCDNA.GH03377"/>
    <property type="match status" value="1"/>
</dbReference>
<evidence type="ECO:0000256" key="1">
    <source>
        <dbReference type="ARBA" id="ARBA00023002"/>
    </source>
</evidence>
<dbReference type="InterPro" id="IPR055170">
    <property type="entry name" value="GFO_IDH_MocA-like_dom"/>
</dbReference>
<dbReference type="AlphaFoldDB" id="A0A4R5YK17"/>
<dbReference type="STRING" id="273677.BW34_01328"/>
<proteinExistence type="predicted"/>
<dbReference type="Pfam" id="PF01408">
    <property type="entry name" value="GFO_IDH_MocA"/>
    <property type="match status" value="1"/>
</dbReference>
<dbReference type="SUPFAM" id="SSF55347">
    <property type="entry name" value="Glyceraldehyde-3-phosphate dehydrogenase-like, C-terminal domain"/>
    <property type="match status" value="1"/>
</dbReference>
<dbReference type="RefSeq" id="WP_133398713.1">
    <property type="nucleotide sequence ID" value="NZ_SMZX01000001.1"/>
</dbReference>
<evidence type="ECO:0000259" key="3">
    <source>
        <dbReference type="Pfam" id="PF01408"/>
    </source>
</evidence>
<dbReference type="InterPro" id="IPR000683">
    <property type="entry name" value="Gfo/Idh/MocA-like_OxRdtase_N"/>
</dbReference>
<evidence type="ECO:0000256" key="2">
    <source>
        <dbReference type="ARBA" id="ARBA00023027"/>
    </source>
</evidence>
<organism evidence="5 6">
    <name type="scientific">Microbacterium oleivorans</name>
    <dbReference type="NCBI Taxonomy" id="273677"/>
    <lineage>
        <taxon>Bacteria</taxon>
        <taxon>Bacillati</taxon>
        <taxon>Actinomycetota</taxon>
        <taxon>Actinomycetes</taxon>
        <taxon>Micrococcales</taxon>
        <taxon>Microbacteriaceae</taxon>
        <taxon>Microbacterium</taxon>
    </lineage>
</organism>
<dbReference type="Proteomes" id="UP000295633">
    <property type="component" value="Unassembled WGS sequence"/>
</dbReference>
<dbReference type="InterPro" id="IPR050463">
    <property type="entry name" value="Gfo/Idh/MocA_oxidrdct_glycsds"/>
</dbReference>
<dbReference type="InterPro" id="IPR036291">
    <property type="entry name" value="NAD(P)-bd_dom_sf"/>
</dbReference>
<reference evidence="5 6" key="1">
    <citation type="submission" date="2019-03" db="EMBL/GenBank/DDBJ databases">
        <title>Genome Sequencing and Assembly of Various Microbes Isolated from Partially Reclaimed Soil and Acid Mine Drainage (AMD) Site.</title>
        <authorList>
            <person name="Steinbock B."/>
            <person name="Bechtold R."/>
            <person name="Sevigny J.L."/>
            <person name="Thomas D."/>
            <person name="Cuthill L.R."/>
            <person name="Aveiro Johannsen E.J."/>
            <person name="Thomas K."/>
            <person name="Ghosh A."/>
        </authorList>
    </citation>
    <scope>NUCLEOTIDE SEQUENCE [LARGE SCALE GENOMIC DNA]</scope>
    <source>
        <strain evidence="5 6">F-B2</strain>
    </source>
</reference>
<evidence type="ECO:0000313" key="6">
    <source>
        <dbReference type="Proteomes" id="UP000295633"/>
    </source>
</evidence>
<comment type="caution">
    <text evidence="5">The sequence shown here is derived from an EMBL/GenBank/DDBJ whole genome shotgun (WGS) entry which is preliminary data.</text>
</comment>
<sequence length="367" mass="37378">MGSPHAVGIVGLGVISSQYLDLFAQSSSIRVAAVADLRPDRTAEVAAGIPGARALTVDELMADSEVQTVVNLTVPAAHAQVAHAAIAAGKSVHGEKPLALSVAEGQAVMDAATAAGVHVSAAPDTVLGTGIQTARRLIDDGAIGRPVAASATWVSPGHELWHPAPGFYYAPGGGPLFDMGPYYLTSLVHLLGPVVAVTGAARRARAERTIATGPRAGERIQVEVDTHVSGLLEHAGGAVSTVVTSFDAVRTAAPPIEVHGERGSLSVPDPNMFDGEVRLAALGEDDWRPVPASAGYESSGRGIGLIDAVSSGGAGRAGGAVALHVLDVMESLLRSSAEGRRLEIGTTVERPSLVPLTAAADWTRLGD</sequence>
<evidence type="ECO:0000259" key="4">
    <source>
        <dbReference type="Pfam" id="PF22725"/>
    </source>
</evidence>
<dbReference type="SUPFAM" id="SSF51735">
    <property type="entry name" value="NAD(P)-binding Rossmann-fold domains"/>
    <property type="match status" value="1"/>
</dbReference>
<dbReference type="Gene3D" id="3.30.360.10">
    <property type="entry name" value="Dihydrodipicolinate Reductase, domain 2"/>
    <property type="match status" value="1"/>
</dbReference>
<protein>
    <submittedName>
        <fullName evidence="5">Gfo/Idh/MocA family oxidoreductase</fullName>
    </submittedName>
</protein>
<dbReference type="EMBL" id="SMZX01000001">
    <property type="protein sequence ID" value="TDL45536.1"/>
    <property type="molecule type" value="Genomic_DNA"/>
</dbReference>
<dbReference type="Pfam" id="PF22725">
    <property type="entry name" value="GFO_IDH_MocA_C3"/>
    <property type="match status" value="1"/>
</dbReference>
<accession>A0A4R5YK17</accession>
<keyword evidence="2" id="KW-0520">NAD</keyword>
<dbReference type="Gene3D" id="3.40.50.720">
    <property type="entry name" value="NAD(P)-binding Rossmann-like Domain"/>
    <property type="match status" value="1"/>
</dbReference>
<keyword evidence="1" id="KW-0560">Oxidoreductase</keyword>
<gene>
    <name evidence="5" type="ORF">E2R54_03500</name>
</gene>
<feature type="domain" description="GFO/IDH/MocA-like oxidoreductase" evidence="4">
    <location>
        <begin position="131"/>
        <end position="265"/>
    </location>
</feature>
<name>A0A4R5YK17_9MICO</name>
<feature type="domain" description="Gfo/Idh/MocA-like oxidoreductase N-terminal" evidence="3">
    <location>
        <begin position="7"/>
        <end position="120"/>
    </location>
</feature>
<dbReference type="PANTHER" id="PTHR43818:SF11">
    <property type="entry name" value="BCDNA.GH03377"/>
    <property type="match status" value="1"/>
</dbReference>
<evidence type="ECO:0000313" key="5">
    <source>
        <dbReference type="EMBL" id="TDL45536.1"/>
    </source>
</evidence>